<dbReference type="InterPro" id="IPR001845">
    <property type="entry name" value="HTH_ArsR_DNA-bd_dom"/>
</dbReference>
<dbReference type="SUPFAM" id="SSF46785">
    <property type="entry name" value="Winged helix' DNA-binding domain"/>
    <property type="match status" value="1"/>
</dbReference>
<accession>A0ABQ4CCI4</accession>
<dbReference type="Proteomes" id="UP000624325">
    <property type="component" value="Unassembled WGS sequence"/>
</dbReference>
<dbReference type="InterPro" id="IPR011991">
    <property type="entry name" value="ArsR-like_HTH"/>
</dbReference>
<dbReference type="PANTHER" id="PTHR43132">
    <property type="entry name" value="ARSENICAL RESISTANCE OPERON REPRESSOR ARSR-RELATED"/>
    <property type="match status" value="1"/>
</dbReference>
<proteinExistence type="predicted"/>
<dbReference type="EMBL" id="BONC01000068">
    <property type="protein sequence ID" value="GIF60486.1"/>
    <property type="molecule type" value="Genomic_DNA"/>
</dbReference>
<dbReference type="Gene3D" id="1.10.10.10">
    <property type="entry name" value="Winged helix-like DNA-binding domain superfamily/Winged helix DNA-binding domain"/>
    <property type="match status" value="1"/>
</dbReference>
<protein>
    <submittedName>
        <fullName evidence="5">Transcriptional regulator</fullName>
    </submittedName>
</protein>
<keyword evidence="1" id="KW-0805">Transcription regulation</keyword>
<keyword evidence="2" id="KW-0238">DNA-binding</keyword>
<sequence length="319" mass="33874">MLTVHLTALDLSRTVLRPLPSVMQELTAAGKRLMTNVEADGIAGWKARTRGSLRPVMRPFLDLCRVPRWEPDFLTPVNSGTDLEAELDTVLATPVATLRAELVPRLAAGQLPARVSLLASGDPRALRALHAAATAFHAVAVAPYWVEMSAAVQADRASRASTMIDVGVEQTLRTLSPFLRWEASSLSYACAGGVDIDLEPGGRGVILVPSYLKDQPSFMVLEDEPVVIGFPIQRSRQELTSRQPLADLLGRTRAAVLAAVGNGVSTTDVARTVGVSVGSASQHTSVLRAAGLITTHRAGLAVVHALTPLGRSLLHRGLG</sequence>
<evidence type="ECO:0000313" key="5">
    <source>
        <dbReference type="EMBL" id="GIF60486.1"/>
    </source>
</evidence>
<dbReference type="InterPro" id="IPR036388">
    <property type="entry name" value="WH-like_DNA-bd_sf"/>
</dbReference>
<evidence type="ECO:0000256" key="1">
    <source>
        <dbReference type="ARBA" id="ARBA00023015"/>
    </source>
</evidence>
<dbReference type="SMART" id="SM00418">
    <property type="entry name" value="HTH_ARSR"/>
    <property type="match status" value="1"/>
</dbReference>
<dbReference type="CDD" id="cd00090">
    <property type="entry name" value="HTH_ARSR"/>
    <property type="match status" value="1"/>
</dbReference>
<dbReference type="PANTHER" id="PTHR43132:SF8">
    <property type="entry name" value="HTH-TYPE TRANSCRIPTIONAL REGULATOR KMTR"/>
    <property type="match status" value="1"/>
</dbReference>
<comment type="caution">
    <text evidence="5">The sequence shown here is derived from an EMBL/GenBank/DDBJ whole genome shotgun (WGS) entry which is preliminary data.</text>
</comment>
<feature type="domain" description="HTH arsR-type" evidence="4">
    <location>
        <begin position="247"/>
        <end position="315"/>
    </location>
</feature>
<organism evidence="5 6">
    <name type="scientific">Asanoa iriomotensis</name>
    <dbReference type="NCBI Taxonomy" id="234613"/>
    <lineage>
        <taxon>Bacteria</taxon>
        <taxon>Bacillati</taxon>
        <taxon>Actinomycetota</taxon>
        <taxon>Actinomycetes</taxon>
        <taxon>Micromonosporales</taxon>
        <taxon>Micromonosporaceae</taxon>
        <taxon>Asanoa</taxon>
    </lineage>
</organism>
<dbReference type="RefSeq" id="WP_203707299.1">
    <property type="nucleotide sequence ID" value="NZ_BAAALU010000002.1"/>
</dbReference>
<keyword evidence="6" id="KW-1185">Reference proteome</keyword>
<evidence type="ECO:0000313" key="6">
    <source>
        <dbReference type="Proteomes" id="UP000624325"/>
    </source>
</evidence>
<gene>
    <name evidence="5" type="ORF">Air01nite_65810</name>
</gene>
<dbReference type="InterPro" id="IPR051011">
    <property type="entry name" value="Metal_resp_trans_reg"/>
</dbReference>
<reference evidence="5 6" key="1">
    <citation type="submission" date="2021-01" db="EMBL/GenBank/DDBJ databases">
        <title>Whole genome shotgun sequence of Asanoa iriomotensis NBRC 100142.</title>
        <authorList>
            <person name="Komaki H."/>
            <person name="Tamura T."/>
        </authorList>
    </citation>
    <scope>NUCLEOTIDE SEQUENCE [LARGE SCALE GENOMIC DNA]</scope>
    <source>
        <strain evidence="5 6">NBRC 100142</strain>
    </source>
</reference>
<dbReference type="InterPro" id="IPR036390">
    <property type="entry name" value="WH_DNA-bd_sf"/>
</dbReference>
<name>A0ABQ4CCI4_9ACTN</name>
<evidence type="ECO:0000259" key="4">
    <source>
        <dbReference type="SMART" id="SM00418"/>
    </source>
</evidence>
<evidence type="ECO:0000256" key="3">
    <source>
        <dbReference type="ARBA" id="ARBA00023163"/>
    </source>
</evidence>
<keyword evidence="3" id="KW-0804">Transcription</keyword>
<evidence type="ECO:0000256" key="2">
    <source>
        <dbReference type="ARBA" id="ARBA00023125"/>
    </source>
</evidence>